<keyword evidence="4 10" id="KW-0479">Metal-binding</keyword>
<dbReference type="GO" id="GO:0046854">
    <property type="term" value="P:phosphatidylinositol phosphate biosynthetic process"/>
    <property type="evidence" value="ECO:0007669"/>
    <property type="project" value="InterPro"/>
</dbReference>
<evidence type="ECO:0000256" key="10">
    <source>
        <dbReference type="PIRSR" id="PIRSR600760-2"/>
    </source>
</evidence>
<dbReference type="PROSITE" id="PS00630">
    <property type="entry name" value="IMP_2"/>
    <property type="match status" value="1"/>
</dbReference>
<proteinExistence type="inferred from homology"/>
<dbReference type="FunFam" id="3.40.190.80:FF:000003">
    <property type="entry name" value="PAP-specific phosphatase HAL2-like"/>
    <property type="match status" value="1"/>
</dbReference>
<dbReference type="Proteomes" id="UP000178912">
    <property type="component" value="Unassembled WGS sequence"/>
</dbReference>
<dbReference type="GO" id="GO:0042538">
    <property type="term" value="P:hyperosmotic salinity response"/>
    <property type="evidence" value="ECO:0007669"/>
    <property type="project" value="EnsemblFungi"/>
</dbReference>
<dbReference type="GO" id="GO:0052829">
    <property type="term" value="F:inositol-1,3,4-trisphosphate 1-phosphatase activity"/>
    <property type="evidence" value="ECO:0007669"/>
    <property type="project" value="EnsemblFungi"/>
</dbReference>
<dbReference type="InterPro" id="IPR020550">
    <property type="entry name" value="Inositol_monophosphatase_CS"/>
</dbReference>
<reference evidence="13" key="1">
    <citation type="submission" date="2016-03" db="EMBL/GenBank/DDBJ databases">
        <authorList>
            <person name="Guldener U."/>
        </authorList>
    </citation>
    <scope>NUCLEOTIDE SEQUENCE [LARGE SCALE GENOMIC DNA]</scope>
    <source>
        <strain evidence="13">04CH-RAC-A.6.1</strain>
    </source>
</reference>
<evidence type="ECO:0000313" key="13">
    <source>
        <dbReference type="Proteomes" id="UP000178912"/>
    </source>
</evidence>
<dbReference type="InterPro" id="IPR051090">
    <property type="entry name" value="Inositol_monoP_superfamily"/>
</dbReference>
<evidence type="ECO:0000256" key="4">
    <source>
        <dbReference type="ARBA" id="ARBA00022723"/>
    </source>
</evidence>
<dbReference type="PANTHER" id="PTHR43200:SF6">
    <property type="entry name" value="3'(2'),5'-BISPHOSPHATE NUCLEOTIDASE"/>
    <property type="match status" value="1"/>
</dbReference>
<dbReference type="PANTHER" id="PTHR43200">
    <property type="entry name" value="PHOSPHATASE"/>
    <property type="match status" value="1"/>
</dbReference>
<dbReference type="Gene3D" id="3.30.540.10">
    <property type="entry name" value="Fructose-1,6-Bisphosphatase, subunit A, domain 1"/>
    <property type="match status" value="1"/>
</dbReference>
<evidence type="ECO:0000256" key="6">
    <source>
        <dbReference type="ARBA" id="ARBA00022842"/>
    </source>
</evidence>
<dbReference type="GO" id="GO:0043647">
    <property type="term" value="P:inositol phosphate metabolic process"/>
    <property type="evidence" value="ECO:0007669"/>
    <property type="project" value="UniProtKB-UniRule"/>
</dbReference>
<comment type="function">
    <text evidence="11">Converts adenosine 3'-phosphate 5'-phosphosulfate (PAPS) to adenosine 5'-phosphosulfate (APS) and 3'(2')-phosphoadenosine 5'-phosphate (PAP) to AMP.</text>
</comment>
<evidence type="ECO:0000256" key="9">
    <source>
        <dbReference type="ARBA" id="ARBA00044484"/>
    </source>
</evidence>
<dbReference type="EMBL" id="FJUX01000013">
    <property type="protein sequence ID" value="CZS92810.1"/>
    <property type="molecule type" value="Genomic_DNA"/>
</dbReference>
<evidence type="ECO:0000256" key="2">
    <source>
        <dbReference type="ARBA" id="ARBA00009759"/>
    </source>
</evidence>
<evidence type="ECO:0000313" key="12">
    <source>
        <dbReference type="EMBL" id="CZS92810.1"/>
    </source>
</evidence>
<evidence type="ECO:0000256" key="3">
    <source>
        <dbReference type="ARBA" id="ARBA00012633"/>
    </source>
</evidence>
<dbReference type="CDD" id="cd01517">
    <property type="entry name" value="PAP_phosphatase"/>
    <property type="match status" value="1"/>
</dbReference>
<dbReference type="EC" id="3.1.3.7" evidence="3 11"/>
<feature type="binding site" evidence="10">
    <location>
        <position position="295"/>
    </location>
    <ligand>
        <name>Mg(2+)</name>
        <dbReference type="ChEBI" id="CHEBI:18420"/>
        <label>1</label>
        <note>catalytic</note>
    </ligand>
</feature>
<dbReference type="PROSITE" id="PS00629">
    <property type="entry name" value="IMP_1"/>
    <property type="match status" value="1"/>
</dbReference>
<comment type="catalytic activity">
    <reaction evidence="8">
        <text>adenosine 3',5'-bisphosphate + H2O = AMP + phosphate</text>
        <dbReference type="Rhea" id="RHEA:10040"/>
        <dbReference type="ChEBI" id="CHEBI:15377"/>
        <dbReference type="ChEBI" id="CHEBI:43474"/>
        <dbReference type="ChEBI" id="CHEBI:58343"/>
        <dbReference type="ChEBI" id="CHEBI:456215"/>
        <dbReference type="EC" id="3.1.3.7"/>
    </reaction>
    <physiologicalReaction direction="left-to-right" evidence="8">
        <dbReference type="Rhea" id="RHEA:10041"/>
    </physiologicalReaction>
</comment>
<dbReference type="GO" id="GO:0004441">
    <property type="term" value="F:inositol-1,4-bisphosphate 1-phosphatase activity"/>
    <property type="evidence" value="ECO:0007669"/>
    <property type="project" value="EnsemblFungi"/>
</dbReference>
<evidence type="ECO:0000256" key="1">
    <source>
        <dbReference type="ARBA" id="ARBA00001946"/>
    </source>
</evidence>
<name>A0A1E1K4I8_9HELO</name>
<dbReference type="GO" id="GO:0009086">
    <property type="term" value="P:methionine biosynthetic process"/>
    <property type="evidence" value="ECO:0007669"/>
    <property type="project" value="EnsemblFungi"/>
</dbReference>
<evidence type="ECO:0000256" key="11">
    <source>
        <dbReference type="RuleBase" id="RU368076"/>
    </source>
</evidence>
<dbReference type="AlphaFoldDB" id="A0A1E1K4I8"/>
<dbReference type="GO" id="GO:0016078">
    <property type="term" value="P:tRNA decay"/>
    <property type="evidence" value="ECO:0007669"/>
    <property type="project" value="EnsemblFungi"/>
</dbReference>
<keyword evidence="5 11" id="KW-0378">Hydrolase</keyword>
<evidence type="ECO:0000256" key="5">
    <source>
        <dbReference type="ARBA" id="ARBA00022801"/>
    </source>
</evidence>
<dbReference type="Pfam" id="PF00459">
    <property type="entry name" value="Inositol_P"/>
    <property type="match status" value="1"/>
</dbReference>
<dbReference type="InterPro" id="IPR006239">
    <property type="entry name" value="DPNP"/>
</dbReference>
<comment type="catalytic activity">
    <reaction evidence="7">
        <text>adenosine 2',5'-bisphosphate + H2O = AMP + phosphate</text>
        <dbReference type="Rhea" id="RHEA:77643"/>
        <dbReference type="ChEBI" id="CHEBI:15377"/>
        <dbReference type="ChEBI" id="CHEBI:43474"/>
        <dbReference type="ChEBI" id="CHEBI:194156"/>
        <dbReference type="ChEBI" id="CHEBI:456215"/>
        <dbReference type="EC" id="3.1.3.7"/>
    </reaction>
    <physiologicalReaction direction="left-to-right" evidence="7">
        <dbReference type="Rhea" id="RHEA:77644"/>
    </physiologicalReaction>
</comment>
<dbReference type="GO" id="GO:0046872">
    <property type="term" value="F:metal ion binding"/>
    <property type="evidence" value="ECO:0007669"/>
    <property type="project" value="UniProtKB-UniRule"/>
</dbReference>
<keyword evidence="6 10" id="KW-0460">Magnesium</keyword>
<comment type="catalytic activity">
    <reaction evidence="9">
        <text>3'-phosphoadenylyl sulfate + H2O = adenosine 5'-phosphosulfate + phosphate</text>
        <dbReference type="Rhea" id="RHEA:77639"/>
        <dbReference type="ChEBI" id="CHEBI:15377"/>
        <dbReference type="ChEBI" id="CHEBI:43474"/>
        <dbReference type="ChEBI" id="CHEBI:58243"/>
        <dbReference type="ChEBI" id="CHEBI:58339"/>
        <dbReference type="EC" id="3.1.3.7"/>
    </reaction>
    <physiologicalReaction direction="left-to-right" evidence="9">
        <dbReference type="Rhea" id="RHEA:77640"/>
    </physiologicalReaction>
</comment>
<protein>
    <recommendedName>
        <fullName evidence="3 11">3'(2'),5'-bisphosphate nucleotidase</fullName>
        <ecNumber evidence="3 11">3.1.3.7</ecNumber>
    </recommendedName>
</protein>
<dbReference type="GO" id="GO:0000103">
    <property type="term" value="P:sulfate assimilation"/>
    <property type="evidence" value="ECO:0007669"/>
    <property type="project" value="EnsemblFungi"/>
</dbReference>
<dbReference type="GO" id="GO:0008441">
    <property type="term" value="F:3'(2'),5'-bisphosphate nucleotidase activity"/>
    <property type="evidence" value="ECO:0007669"/>
    <property type="project" value="UniProtKB-UniRule"/>
</dbReference>
<dbReference type="NCBIfam" id="TIGR01330">
    <property type="entry name" value="bisphos_HAL2"/>
    <property type="match status" value="1"/>
</dbReference>
<comment type="cofactor">
    <cofactor evidence="1 10 11">
        <name>Mg(2+)</name>
        <dbReference type="ChEBI" id="CHEBI:18420"/>
    </cofactor>
</comment>
<dbReference type="FunFam" id="3.30.540.10:FF:000015">
    <property type="entry name" value="3',5'-bisphosphate nucleotidase"/>
    <property type="match status" value="1"/>
</dbReference>
<feature type="binding site" evidence="10">
    <location>
        <position position="136"/>
    </location>
    <ligand>
        <name>Mg(2+)</name>
        <dbReference type="ChEBI" id="CHEBI:18420"/>
        <label>1</label>
        <note>catalytic</note>
    </ligand>
</feature>
<feature type="binding site" evidence="10">
    <location>
        <position position="134"/>
    </location>
    <ligand>
        <name>Mg(2+)</name>
        <dbReference type="ChEBI" id="CHEBI:18420"/>
        <label>1</label>
        <note>catalytic</note>
    </ligand>
</feature>
<feature type="binding site" evidence="10">
    <location>
        <position position="69"/>
    </location>
    <ligand>
        <name>Mg(2+)</name>
        <dbReference type="ChEBI" id="CHEBI:18420"/>
        <label>1</label>
        <note>catalytic</note>
    </ligand>
</feature>
<gene>
    <name evidence="12" type="ORF">RAG0_03311</name>
</gene>
<dbReference type="InterPro" id="IPR000760">
    <property type="entry name" value="Inositol_monophosphatase-like"/>
</dbReference>
<dbReference type="Gene3D" id="3.40.190.80">
    <property type="match status" value="1"/>
</dbReference>
<dbReference type="OrthoDB" id="411145at2759"/>
<keyword evidence="13" id="KW-1185">Reference proteome</keyword>
<sequence length="354" mass="37127">MSSYSKELEVAQLAVQRATILTKKVFNEKAKGTISKDDASPVTIGDFGAQALIIQAIKKNFPNDQVVGEEEASTLRDNQKLRDQIWGLVNGAKLDDSEAEKVLGGPIESLDAMLDAIDAGNSAGGNEGRIWALDPIDGTKGFLRGGQYAVCLALMVDGDVKVGVLGCPNLPVDDSASLTAESGANQTDSEGKGVLFAAVSGRGAISRPLGTAGLGKSQPIHMKPVKDLTQATFCESVEAGHSSHGDQFAIATKLGVTKPSVRMDSQAKYGSIARGAGDIYLRLPVSATYQEKIWDHAAGDLIVREAGGQVTDTLGRRLDFSKGRTLAENKGVVAAPSAVHGQVLEAVKEVLSKN</sequence>
<evidence type="ECO:0000256" key="8">
    <source>
        <dbReference type="ARBA" id="ARBA00044479"/>
    </source>
</evidence>
<dbReference type="SUPFAM" id="SSF56655">
    <property type="entry name" value="Carbohydrate phosphatase"/>
    <property type="match status" value="1"/>
</dbReference>
<accession>A0A1E1K4I8</accession>
<comment type="similarity">
    <text evidence="2 11">Belongs to the inositol monophosphatase superfamily.</text>
</comment>
<dbReference type="InterPro" id="IPR020583">
    <property type="entry name" value="Inositol_monoP_metal-BS"/>
</dbReference>
<feature type="binding site" evidence="10">
    <location>
        <position position="137"/>
    </location>
    <ligand>
        <name>Mg(2+)</name>
        <dbReference type="ChEBI" id="CHEBI:18420"/>
        <label>1</label>
        <note>catalytic</note>
    </ligand>
</feature>
<evidence type="ECO:0000256" key="7">
    <source>
        <dbReference type="ARBA" id="ARBA00044466"/>
    </source>
</evidence>
<organism evidence="12 13">
    <name type="scientific">Rhynchosporium agropyri</name>
    <dbReference type="NCBI Taxonomy" id="914238"/>
    <lineage>
        <taxon>Eukaryota</taxon>
        <taxon>Fungi</taxon>
        <taxon>Dikarya</taxon>
        <taxon>Ascomycota</taxon>
        <taxon>Pezizomycotina</taxon>
        <taxon>Leotiomycetes</taxon>
        <taxon>Helotiales</taxon>
        <taxon>Ploettnerulaceae</taxon>
        <taxon>Rhynchosporium</taxon>
    </lineage>
</organism>